<name>A0ABP4UG58_9MICO</name>
<protein>
    <recommendedName>
        <fullName evidence="3">4'-phosphopantetheinyl transferase</fullName>
    </recommendedName>
</protein>
<dbReference type="EMBL" id="BAAAPL010000002">
    <property type="protein sequence ID" value="GAA1705028.1"/>
    <property type="molecule type" value="Genomic_DNA"/>
</dbReference>
<comment type="caution">
    <text evidence="1">The sequence shown here is derived from an EMBL/GenBank/DDBJ whole genome shotgun (WGS) entry which is preliminary data.</text>
</comment>
<evidence type="ECO:0008006" key="3">
    <source>
        <dbReference type="Google" id="ProtNLM"/>
    </source>
</evidence>
<evidence type="ECO:0000313" key="1">
    <source>
        <dbReference type="EMBL" id="GAA1705028.1"/>
    </source>
</evidence>
<dbReference type="InterPro" id="IPR037143">
    <property type="entry name" value="4-PPantetheinyl_Trfase_dom_sf"/>
</dbReference>
<dbReference type="Gene3D" id="3.90.470.20">
    <property type="entry name" value="4'-phosphopantetheinyl transferase domain"/>
    <property type="match status" value="1"/>
</dbReference>
<gene>
    <name evidence="1" type="ORF">GCM10009808_23750</name>
</gene>
<reference evidence="2" key="1">
    <citation type="journal article" date="2019" name="Int. J. Syst. Evol. Microbiol.">
        <title>The Global Catalogue of Microorganisms (GCM) 10K type strain sequencing project: providing services to taxonomists for standard genome sequencing and annotation.</title>
        <authorList>
            <consortium name="The Broad Institute Genomics Platform"/>
            <consortium name="The Broad Institute Genome Sequencing Center for Infectious Disease"/>
            <person name="Wu L."/>
            <person name="Ma J."/>
        </authorList>
    </citation>
    <scope>NUCLEOTIDE SEQUENCE [LARGE SCALE GENOMIC DNA]</scope>
    <source>
        <strain evidence="2">JCM 15577</strain>
    </source>
</reference>
<proteinExistence type="predicted"/>
<dbReference type="SUPFAM" id="SSF56214">
    <property type="entry name" value="4'-phosphopantetheinyl transferase"/>
    <property type="match status" value="1"/>
</dbReference>
<dbReference type="RefSeq" id="WP_344072880.1">
    <property type="nucleotide sequence ID" value="NZ_BAAAPL010000002.1"/>
</dbReference>
<dbReference type="Proteomes" id="UP001501690">
    <property type="component" value="Unassembled WGS sequence"/>
</dbReference>
<sequence length="181" mass="18424">MGIEFGTAAAAGRGDAASRHLLVDLAHRVTLDHGAPIVVRSAPCTDCGRAHGAPLVTGASRPLWASLTHAAGLAIAVVSDERPVGIDAEPRSQPATRTRDIARLLGTGQDVAIERWTQIEAVLKADGRGLRVDPGRVRVEGTAAELEGVDYALTSPCIAGVPDDVIVTCAEGGAAAAASAP</sequence>
<organism evidence="1 2">
    <name type="scientific">Microbacterium sediminicola</name>
    <dbReference type="NCBI Taxonomy" id="415210"/>
    <lineage>
        <taxon>Bacteria</taxon>
        <taxon>Bacillati</taxon>
        <taxon>Actinomycetota</taxon>
        <taxon>Actinomycetes</taxon>
        <taxon>Micrococcales</taxon>
        <taxon>Microbacteriaceae</taxon>
        <taxon>Microbacterium</taxon>
    </lineage>
</organism>
<keyword evidence="2" id="KW-1185">Reference proteome</keyword>
<accession>A0ABP4UG58</accession>
<evidence type="ECO:0000313" key="2">
    <source>
        <dbReference type="Proteomes" id="UP001501690"/>
    </source>
</evidence>